<feature type="transmembrane region" description="Helical" evidence="1">
    <location>
        <begin position="6"/>
        <end position="26"/>
    </location>
</feature>
<dbReference type="PANTHER" id="PTHR43155">
    <property type="entry name" value="CYCLIC DI-GMP PHOSPHODIESTERASE PA4108-RELATED"/>
    <property type="match status" value="1"/>
</dbReference>
<dbReference type="Gene3D" id="1.10.3210.10">
    <property type="entry name" value="Hypothetical protein af1432"/>
    <property type="match status" value="1"/>
</dbReference>
<dbReference type="Pfam" id="PF13487">
    <property type="entry name" value="HD_5"/>
    <property type="match status" value="1"/>
</dbReference>
<dbReference type="InterPro" id="IPR037522">
    <property type="entry name" value="HD_GYP_dom"/>
</dbReference>
<reference evidence="4 5" key="1">
    <citation type="submission" date="2018-08" db="EMBL/GenBank/DDBJ databases">
        <title>Draft genome sequence of Psychrilyobacter sp. strain SD5 isolated from Black Sea water.</title>
        <authorList>
            <person name="Yadav S."/>
            <person name="Villanueva L."/>
            <person name="Damste J.S.S."/>
        </authorList>
    </citation>
    <scope>NUCLEOTIDE SEQUENCE [LARGE SCALE GENOMIC DNA]</scope>
    <source>
        <strain evidence="4 5">SD5</strain>
    </source>
</reference>
<keyword evidence="5" id="KW-1185">Reference proteome</keyword>
<feature type="transmembrane region" description="Helical" evidence="1">
    <location>
        <begin position="79"/>
        <end position="99"/>
    </location>
</feature>
<feature type="transmembrane region" description="Helical" evidence="1">
    <location>
        <begin position="47"/>
        <end position="67"/>
    </location>
</feature>
<dbReference type="InterPro" id="IPR006674">
    <property type="entry name" value="HD_domain"/>
</dbReference>
<evidence type="ECO:0000313" key="4">
    <source>
        <dbReference type="EMBL" id="REI39892.1"/>
    </source>
</evidence>
<dbReference type="EMBL" id="QUAJ01000029">
    <property type="protein sequence ID" value="REI39892.1"/>
    <property type="molecule type" value="Genomic_DNA"/>
</dbReference>
<dbReference type="SMART" id="SM00471">
    <property type="entry name" value="HDc"/>
    <property type="match status" value="1"/>
</dbReference>
<keyword evidence="1" id="KW-1133">Transmembrane helix</keyword>
<comment type="caution">
    <text evidence="4">The sequence shown here is derived from an EMBL/GenBank/DDBJ whole genome shotgun (WGS) entry which is preliminary data.</text>
</comment>
<dbReference type="PROSITE" id="PS51831">
    <property type="entry name" value="HD"/>
    <property type="match status" value="1"/>
</dbReference>
<gene>
    <name evidence="4" type="ORF">DYH56_13125</name>
</gene>
<evidence type="ECO:0000259" key="2">
    <source>
        <dbReference type="PROSITE" id="PS51831"/>
    </source>
</evidence>
<accession>A0ABX9KE26</accession>
<dbReference type="NCBIfam" id="TIGR00277">
    <property type="entry name" value="HDIG"/>
    <property type="match status" value="1"/>
</dbReference>
<dbReference type="InterPro" id="IPR003607">
    <property type="entry name" value="HD/PDEase_dom"/>
</dbReference>
<dbReference type="PROSITE" id="PS51832">
    <property type="entry name" value="HD_GYP"/>
    <property type="match status" value="1"/>
</dbReference>
<sequence>MEYINSALVTLGVIFIFLGLINYLRLLKNSGNVFKIIKGSHKKKKTLIVFAAMVSFLFLYLSHFGYLNLKKVMNNQLTLATSLLFFMDGFFIYIIILLLKNLSSSLNSFYTQTIESLTRAVKLRDRYTGNHSEHVANLVKAIFEDLPSKLKKNLSKNDLVEAALLHDIGKIMTPSEILNKKSELSAQEYEQIKKHVSDGIYILEPFEVFHKIIPWIKYHHERIDGQGYYRLKKNEIPLESRIIAVADTYSALTTSRIYQRKRSHREAVEILKEISGTQLDSGIVEILIKIENKKMEKIFLKSGFNISQDEYYKVLAK</sequence>
<feature type="domain" description="HD" evidence="2">
    <location>
        <begin position="128"/>
        <end position="252"/>
    </location>
</feature>
<name>A0ABX9KE26_9FUSO</name>
<dbReference type="CDD" id="cd00077">
    <property type="entry name" value="HDc"/>
    <property type="match status" value="1"/>
</dbReference>
<dbReference type="RefSeq" id="WP_114643334.1">
    <property type="nucleotide sequence ID" value="NZ_JAACIO010000028.1"/>
</dbReference>
<feature type="domain" description="HD-GYP" evidence="3">
    <location>
        <begin position="106"/>
        <end position="303"/>
    </location>
</feature>
<keyword evidence="1" id="KW-0812">Transmembrane</keyword>
<evidence type="ECO:0000259" key="3">
    <source>
        <dbReference type="PROSITE" id="PS51832"/>
    </source>
</evidence>
<evidence type="ECO:0000313" key="5">
    <source>
        <dbReference type="Proteomes" id="UP000263486"/>
    </source>
</evidence>
<protein>
    <submittedName>
        <fullName evidence="4">HD domain-containing protein</fullName>
    </submittedName>
</protein>
<dbReference type="Proteomes" id="UP000263486">
    <property type="component" value="Unassembled WGS sequence"/>
</dbReference>
<dbReference type="InterPro" id="IPR006675">
    <property type="entry name" value="HDIG_dom"/>
</dbReference>
<evidence type="ECO:0000256" key="1">
    <source>
        <dbReference type="SAM" id="Phobius"/>
    </source>
</evidence>
<keyword evidence="1" id="KW-0472">Membrane</keyword>
<proteinExistence type="predicted"/>
<dbReference type="SUPFAM" id="SSF109604">
    <property type="entry name" value="HD-domain/PDEase-like"/>
    <property type="match status" value="1"/>
</dbReference>
<organism evidence="4 5">
    <name type="scientific">Psychrilyobacter piezotolerans</name>
    <dbReference type="NCBI Taxonomy" id="2293438"/>
    <lineage>
        <taxon>Bacteria</taxon>
        <taxon>Fusobacteriati</taxon>
        <taxon>Fusobacteriota</taxon>
        <taxon>Fusobacteriia</taxon>
        <taxon>Fusobacteriales</taxon>
        <taxon>Fusobacteriaceae</taxon>
        <taxon>Psychrilyobacter</taxon>
    </lineage>
</organism>